<dbReference type="SUPFAM" id="SSF56436">
    <property type="entry name" value="C-type lectin-like"/>
    <property type="match status" value="1"/>
</dbReference>
<comment type="subcellular location">
    <subcellularLocation>
        <location evidence="1">Membrane</location>
        <topology evidence="1">Single-pass membrane protein</topology>
    </subcellularLocation>
</comment>
<dbReference type="PANTHER" id="PTHR47648">
    <property type="entry name" value="KILLER CELL LECTIN-LIKE RECEPTOR SUBFAMILY G MEMBER 1"/>
    <property type="match status" value="1"/>
</dbReference>
<dbReference type="InterPro" id="IPR016186">
    <property type="entry name" value="C-type_lectin-like/link_sf"/>
</dbReference>
<evidence type="ECO:0000259" key="3">
    <source>
        <dbReference type="PROSITE" id="PS50041"/>
    </source>
</evidence>
<comment type="caution">
    <text evidence="4">The sequence shown here is derived from an EMBL/GenBank/DDBJ whole genome shotgun (WGS) entry which is preliminary data.</text>
</comment>
<gene>
    <name evidence="4" type="primary">Klrg1_3</name>
    <name evidence="4" type="ORF">DYACAS_R15441</name>
</gene>
<dbReference type="PANTHER" id="PTHR47648:SF1">
    <property type="entry name" value="KILLER CELL LECTIN-LIKE RECEPTOR SUBFAMILY G MEMBER 1"/>
    <property type="match status" value="1"/>
</dbReference>
<dbReference type="GO" id="GO:0016020">
    <property type="term" value="C:membrane"/>
    <property type="evidence" value="ECO:0007669"/>
    <property type="project" value="UniProtKB-SubCell"/>
</dbReference>
<feature type="non-terminal residue" evidence="4">
    <location>
        <position position="1"/>
    </location>
</feature>
<proteinExistence type="predicted"/>
<reference evidence="4 5" key="1">
    <citation type="submission" date="2019-09" db="EMBL/GenBank/DDBJ databases">
        <title>Bird 10,000 Genomes (B10K) Project - Family phase.</title>
        <authorList>
            <person name="Zhang G."/>
        </authorList>
    </citation>
    <scope>NUCLEOTIDE SEQUENCE [LARGE SCALE GENOMIC DNA]</scope>
    <source>
        <strain evidence="4">B10K-DU-001-71</strain>
        <tissue evidence="4">Muscle</tissue>
    </source>
</reference>
<dbReference type="EMBL" id="VYXC01012392">
    <property type="protein sequence ID" value="NWU31644.1"/>
    <property type="molecule type" value="Genomic_DNA"/>
</dbReference>
<dbReference type="PROSITE" id="PS50041">
    <property type="entry name" value="C_TYPE_LECTIN_2"/>
    <property type="match status" value="1"/>
</dbReference>
<dbReference type="AlphaFoldDB" id="A0A7K5VSJ2"/>
<name>A0A7K5VSJ2_9CORV</name>
<feature type="non-terminal residue" evidence="4">
    <location>
        <position position="125"/>
    </location>
</feature>
<evidence type="ECO:0000256" key="1">
    <source>
        <dbReference type="ARBA" id="ARBA00004167"/>
    </source>
</evidence>
<protein>
    <submittedName>
        <fullName evidence="4">KLRG1 protein</fullName>
    </submittedName>
</protein>
<dbReference type="CDD" id="cd03593">
    <property type="entry name" value="CLECT_NK_receptors_like"/>
    <property type="match status" value="1"/>
</dbReference>
<dbReference type="InterPro" id="IPR042190">
    <property type="entry name" value="KLRG1"/>
</dbReference>
<sequence length="125" mass="14354">FSGCPCPCCPEQWVTYRGRCYSFSKEKKDWNSSQEYCRAQGAHLLVISSTSEMDFFQIQHTKPHWIGLQRSKSDSDWAWEDGSKLRDKKVEYNSRAQNCAVLLNGAIHASSCEVPVLWICEKSVQ</sequence>
<dbReference type="InterPro" id="IPR016187">
    <property type="entry name" value="CTDL_fold"/>
</dbReference>
<dbReference type="GO" id="GO:0030246">
    <property type="term" value="F:carbohydrate binding"/>
    <property type="evidence" value="ECO:0007669"/>
    <property type="project" value="UniProtKB-KW"/>
</dbReference>
<dbReference type="Proteomes" id="UP000584415">
    <property type="component" value="Unassembled WGS sequence"/>
</dbReference>
<dbReference type="Gene3D" id="3.10.100.10">
    <property type="entry name" value="Mannose-Binding Protein A, subunit A"/>
    <property type="match status" value="1"/>
</dbReference>
<feature type="domain" description="C-type lectin" evidence="3">
    <location>
        <begin position="16"/>
        <end position="121"/>
    </location>
</feature>
<dbReference type="InterPro" id="IPR033992">
    <property type="entry name" value="NKR-like_CTLD"/>
</dbReference>
<keyword evidence="5" id="KW-1185">Reference proteome</keyword>
<dbReference type="Pfam" id="PF00059">
    <property type="entry name" value="Lectin_C"/>
    <property type="match status" value="1"/>
</dbReference>
<accession>A0A7K5VSJ2</accession>
<organism evidence="4 5">
    <name type="scientific">Platysteira castanea</name>
    <dbReference type="NCBI Taxonomy" id="1160851"/>
    <lineage>
        <taxon>Eukaryota</taxon>
        <taxon>Metazoa</taxon>
        <taxon>Chordata</taxon>
        <taxon>Craniata</taxon>
        <taxon>Vertebrata</taxon>
        <taxon>Euteleostomi</taxon>
        <taxon>Archelosauria</taxon>
        <taxon>Archosauria</taxon>
        <taxon>Dinosauria</taxon>
        <taxon>Saurischia</taxon>
        <taxon>Theropoda</taxon>
        <taxon>Coelurosauria</taxon>
        <taxon>Aves</taxon>
        <taxon>Neognathae</taxon>
        <taxon>Neoaves</taxon>
        <taxon>Telluraves</taxon>
        <taxon>Australaves</taxon>
        <taxon>Passeriformes</taxon>
        <taxon>Corvoidea</taxon>
        <taxon>Platysteiridae</taxon>
        <taxon>Platysteira</taxon>
    </lineage>
</organism>
<evidence type="ECO:0000313" key="4">
    <source>
        <dbReference type="EMBL" id="NWU31644.1"/>
    </source>
</evidence>
<evidence type="ECO:0000313" key="5">
    <source>
        <dbReference type="Proteomes" id="UP000584415"/>
    </source>
</evidence>
<keyword evidence="2" id="KW-0430">Lectin</keyword>
<dbReference type="SMART" id="SM00034">
    <property type="entry name" value="CLECT"/>
    <property type="match status" value="1"/>
</dbReference>
<evidence type="ECO:0000256" key="2">
    <source>
        <dbReference type="ARBA" id="ARBA00022734"/>
    </source>
</evidence>
<dbReference type="InterPro" id="IPR001304">
    <property type="entry name" value="C-type_lectin-like"/>
</dbReference>